<dbReference type="InParanoid" id="A0A5C3PTZ8"/>
<dbReference type="EMBL" id="ML210985">
    <property type="protein sequence ID" value="TFK93245.1"/>
    <property type="molecule type" value="Genomic_DNA"/>
</dbReference>
<evidence type="ECO:0000313" key="2">
    <source>
        <dbReference type="EMBL" id="TFK93245.1"/>
    </source>
</evidence>
<organism evidence="2 3">
    <name type="scientific">Polyporus arcularius HHB13444</name>
    <dbReference type="NCBI Taxonomy" id="1314778"/>
    <lineage>
        <taxon>Eukaryota</taxon>
        <taxon>Fungi</taxon>
        <taxon>Dikarya</taxon>
        <taxon>Basidiomycota</taxon>
        <taxon>Agaricomycotina</taxon>
        <taxon>Agaricomycetes</taxon>
        <taxon>Polyporales</taxon>
        <taxon>Polyporaceae</taxon>
        <taxon>Polyporus</taxon>
    </lineage>
</organism>
<protein>
    <recommendedName>
        <fullName evidence="4">Glycoside hydrolase family 61 protein</fullName>
    </recommendedName>
</protein>
<evidence type="ECO:0000256" key="1">
    <source>
        <dbReference type="SAM" id="SignalP"/>
    </source>
</evidence>
<gene>
    <name evidence="2" type="ORF">K466DRAFT_594577</name>
</gene>
<feature type="signal peptide" evidence="1">
    <location>
        <begin position="1"/>
        <end position="23"/>
    </location>
</feature>
<keyword evidence="1" id="KW-0732">Signal</keyword>
<accession>A0A5C3PTZ8</accession>
<dbReference type="AlphaFoldDB" id="A0A5C3PTZ8"/>
<sequence length="143" mass="15184">MKGNTVTGTFVALCAAVLQGVAAENSGSVFIYPNTTTIWQESPQYAVWNTSKISPGFVGDGLLQLHAVGVEDPWVMVPLADQVNVSQGGWPAAIPIDVSTSYKYQIALIIHYPVTIGSVASPAKAPTTTLLSEPFPVDFGKQY</sequence>
<dbReference type="Proteomes" id="UP000308197">
    <property type="component" value="Unassembled WGS sequence"/>
</dbReference>
<evidence type="ECO:0008006" key="4">
    <source>
        <dbReference type="Google" id="ProtNLM"/>
    </source>
</evidence>
<keyword evidence="3" id="KW-1185">Reference proteome</keyword>
<feature type="chain" id="PRO_5022843132" description="Glycoside hydrolase family 61 protein" evidence="1">
    <location>
        <begin position="24"/>
        <end position="143"/>
    </location>
</feature>
<reference evidence="2 3" key="1">
    <citation type="journal article" date="2019" name="Nat. Ecol. Evol.">
        <title>Megaphylogeny resolves global patterns of mushroom evolution.</title>
        <authorList>
            <person name="Varga T."/>
            <person name="Krizsan K."/>
            <person name="Foldi C."/>
            <person name="Dima B."/>
            <person name="Sanchez-Garcia M."/>
            <person name="Sanchez-Ramirez S."/>
            <person name="Szollosi G.J."/>
            <person name="Szarkandi J.G."/>
            <person name="Papp V."/>
            <person name="Albert L."/>
            <person name="Andreopoulos W."/>
            <person name="Angelini C."/>
            <person name="Antonin V."/>
            <person name="Barry K.W."/>
            <person name="Bougher N.L."/>
            <person name="Buchanan P."/>
            <person name="Buyck B."/>
            <person name="Bense V."/>
            <person name="Catcheside P."/>
            <person name="Chovatia M."/>
            <person name="Cooper J."/>
            <person name="Damon W."/>
            <person name="Desjardin D."/>
            <person name="Finy P."/>
            <person name="Geml J."/>
            <person name="Haridas S."/>
            <person name="Hughes K."/>
            <person name="Justo A."/>
            <person name="Karasinski D."/>
            <person name="Kautmanova I."/>
            <person name="Kiss B."/>
            <person name="Kocsube S."/>
            <person name="Kotiranta H."/>
            <person name="LaButti K.M."/>
            <person name="Lechner B.E."/>
            <person name="Liimatainen K."/>
            <person name="Lipzen A."/>
            <person name="Lukacs Z."/>
            <person name="Mihaltcheva S."/>
            <person name="Morgado L.N."/>
            <person name="Niskanen T."/>
            <person name="Noordeloos M.E."/>
            <person name="Ohm R.A."/>
            <person name="Ortiz-Santana B."/>
            <person name="Ovrebo C."/>
            <person name="Racz N."/>
            <person name="Riley R."/>
            <person name="Savchenko A."/>
            <person name="Shiryaev A."/>
            <person name="Soop K."/>
            <person name="Spirin V."/>
            <person name="Szebenyi C."/>
            <person name="Tomsovsky M."/>
            <person name="Tulloss R.E."/>
            <person name="Uehling J."/>
            <person name="Grigoriev I.V."/>
            <person name="Vagvolgyi C."/>
            <person name="Papp T."/>
            <person name="Martin F.M."/>
            <person name="Miettinen O."/>
            <person name="Hibbett D.S."/>
            <person name="Nagy L.G."/>
        </authorList>
    </citation>
    <scope>NUCLEOTIDE SEQUENCE [LARGE SCALE GENOMIC DNA]</scope>
    <source>
        <strain evidence="2 3">HHB13444</strain>
    </source>
</reference>
<proteinExistence type="predicted"/>
<name>A0A5C3PTZ8_9APHY</name>
<evidence type="ECO:0000313" key="3">
    <source>
        <dbReference type="Proteomes" id="UP000308197"/>
    </source>
</evidence>